<dbReference type="EC" id="2.3.1.50" evidence="3"/>
<evidence type="ECO:0000256" key="2">
    <source>
        <dbReference type="ARBA" id="ARBA00008392"/>
    </source>
</evidence>
<dbReference type="InterPro" id="IPR004839">
    <property type="entry name" value="Aminotransferase_I/II_large"/>
</dbReference>
<dbReference type="Proteomes" id="UP001479436">
    <property type="component" value="Unassembled WGS sequence"/>
</dbReference>
<dbReference type="PROSITE" id="PS00599">
    <property type="entry name" value="AA_TRANSFER_CLASS_2"/>
    <property type="match status" value="1"/>
</dbReference>
<dbReference type="Pfam" id="PF00155">
    <property type="entry name" value="Aminotran_1_2"/>
    <property type="match status" value="1"/>
</dbReference>
<organism evidence="10 11">
    <name type="scientific">Basidiobolus ranarum</name>
    <dbReference type="NCBI Taxonomy" id="34480"/>
    <lineage>
        <taxon>Eukaryota</taxon>
        <taxon>Fungi</taxon>
        <taxon>Fungi incertae sedis</taxon>
        <taxon>Zoopagomycota</taxon>
        <taxon>Entomophthoromycotina</taxon>
        <taxon>Basidiobolomycetes</taxon>
        <taxon>Basidiobolales</taxon>
        <taxon>Basidiobolaceae</taxon>
        <taxon>Basidiobolus</taxon>
    </lineage>
</organism>
<keyword evidence="10" id="KW-0012">Acyltransferase</keyword>
<dbReference type="InterPro" id="IPR001917">
    <property type="entry name" value="Aminotrans_II_pyridoxalP_BS"/>
</dbReference>
<comment type="cofactor">
    <cofactor evidence="1 7">
        <name>pyridoxal 5'-phosphate</name>
        <dbReference type="ChEBI" id="CHEBI:597326"/>
    </cofactor>
</comment>
<keyword evidence="8" id="KW-0812">Transmembrane</keyword>
<evidence type="ECO:0000313" key="10">
    <source>
        <dbReference type="EMBL" id="KAK9728812.1"/>
    </source>
</evidence>
<comment type="catalytic activity">
    <reaction evidence="6">
        <text>L-serine + hexadecanoyl-CoA + H(+) = 3-oxosphinganine + CO2 + CoA</text>
        <dbReference type="Rhea" id="RHEA:14761"/>
        <dbReference type="ChEBI" id="CHEBI:15378"/>
        <dbReference type="ChEBI" id="CHEBI:16526"/>
        <dbReference type="ChEBI" id="CHEBI:33384"/>
        <dbReference type="ChEBI" id="CHEBI:57287"/>
        <dbReference type="ChEBI" id="CHEBI:57379"/>
        <dbReference type="ChEBI" id="CHEBI:58299"/>
        <dbReference type="EC" id="2.3.1.50"/>
    </reaction>
</comment>
<dbReference type="EMBL" id="JASJQH010006890">
    <property type="protein sequence ID" value="KAK9728812.1"/>
    <property type="molecule type" value="Genomic_DNA"/>
</dbReference>
<sequence length="535" mass="59635">MGKGKRANLEFLKNTNITEANLSPSKELLTPPLLKEPINTLVSPTSQQPAESEPEELENVPLFILISTYFGYIVLIIFGHIRDFFGKRFKSAEYAPFSFQNGYAPILSDFESFYRRRLYRRISDCFNRPTTGVPGRTLTLIERVSHDFNTTFRYTGKTREVLNLSSYNYLGFAQNEGACAVAVEDSIRKYGIAMASSRMETGTSQLHQEAEALVARFVGKEDSIIVSMGFATNSTTLPSLVSKGCLIISDELNHSSIISGARLSGAAIKVFGHNNMESLEQVLRESIAQGQPRTHRPWKKIVLIVEGLYSMEGSIVRLPEIIELKKKYKFYLYIDEAHSIGALGARGRGVCDFWGIDPSEVDILMGTFTKSFGAAGGYIAGDKNLIDYLRVTCHSSVYAEPMSIPVLQQVITSMSIIMGEDGTDDGKHRLESLANNSKYFAKELRQKGFIVYGHEQSPVVPLMLFNPAKIPAFSRECLERGIAVVVVAYPATPIVSGRVRFCLSSAHTKEDLDWVIQQIDEIGDRMLLKVNKNRT</sequence>
<evidence type="ECO:0000259" key="9">
    <source>
        <dbReference type="Pfam" id="PF00155"/>
    </source>
</evidence>
<keyword evidence="4 10" id="KW-0808">Transferase</keyword>
<evidence type="ECO:0000256" key="5">
    <source>
        <dbReference type="ARBA" id="ARBA00022898"/>
    </source>
</evidence>
<feature type="domain" description="Aminotransferase class I/classII large" evidence="9">
    <location>
        <begin position="160"/>
        <end position="519"/>
    </location>
</feature>
<dbReference type="InterPro" id="IPR015424">
    <property type="entry name" value="PyrdxlP-dep_Trfase"/>
</dbReference>
<dbReference type="PANTHER" id="PTHR13693:SF3">
    <property type="entry name" value="LD36009P"/>
    <property type="match status" value="1"/>
</dbReference>
<evidence type="ECO:0000256" key="8">
    <source>
        <dbReference type="SAM" id="Phobius"/>
    </source>
</evidence>
<dbReference type="Gene3D" id="3.90.1150.10">
    <property type="entry name" value="Aspartate Aminotransferase, domain 1"/>
    <property type="match status" value="1"/>
</dbReference>
<evidence type="ECO:0000313" key="11">
    <source>
        <dbReference type="Proteomes" id="UP001479436"/>
    </source>
</evidence>
<evidence type="ECO:0000256" key="4">
    <source>
        <dbReference type="ARBA" id="ARBA00022679"/>
    </source>
</evidence>
<dbReference type="InterPro" id="IPR015422">
    <property type="entry name" value="PyrdxlP-dep_Trfase_small"/>
</dbReference>
<accession>A0ABR2WAQ3</accession>
<proteinExistence type="inferred from homology"/>
<feature type="transmembrane region" description="Helical" evidence="8">
    <location>
        <begin position="62"/>
        <end position="81"/>
    </location>
</feature>
<keyword evidence="8" id="KW-1133">Transmembrane helix</keyword>
<evidence type="ECO:0000256" key="1">
    <source>
        <dbReference type="ARBA" id="ARBA00001933"/>
    </source>
</evidence>
<dbReference type="GO" id="GO:0004758">
    <property type="term" value="F:serine C-palmitoyltransferase activity"/>
    <property type="evidence" value="ECO:0007669"/>
    <property type="project" value="UniProtKB-EC"/>
</dbReference>
<keyword evidence="8" id="KW-0472">Membrane</keyword>
<reference evidence="10 11" key="1">
    <citation type="submission" date="2023-04" db="EMBL/GenBank/DDBJ databases">
        <title>Genome of Basidiobolus ranarum AG-B5.</title>
        <authorList>
            <person name="Stajich J.E."/>
            <person name="Carter-House D."/>
            <person name="Gryganskyi A."/>
        </authorList>
    </citation>
    <scope>NUCLEOTIDE SEQUENCE [LARGE SCALE GENOMIC DNA]</scope>
    <source>
        <strain evidence="10 11">AG-B5</strain>
    </source>
</reference>
<keyword evidence="11" id="KW-1185">Reference proteome</keyword>
<name>A0ABR2WAQ3_9FUNG</name>
<evidence type="ECO:0000256" key="3">
    <source>
        <dbReference type="ARBA" id="ARBA00013220"/>
    </source>
</evidence>
<protein>
    <recommendedName>
        <fullName evidence="3">serine C-palmitoyltransferase</fullName>
        <ecNumber evidence="3">2.3.1.50</ecNumber>
    </recommendedName>
</protein>
<dbReference type="InterPro" id="IPR015421">
    <property type="entry name" value="PyrdxlP-dep_Trfase_major"/>
</dbReference>
<keyword evidence="5 7" id="KW-0663">Pyridoxal phosphate</keyword>
<dbReference type="SUPFAM" id="SSF53383">
    <property type="entry name" value="PLP-dependent transferases"/>
    <property type="match status" value="1"/>
</dbReference>
<evidence type="ECO:0000256" key="6">
    <source>
        <dbReference type="ARBA" id="ARBA00048528"/>
    </source>
</evidence>
<comment type="caution">
    <text evidence="10">The sequence shown here is derived from an EMBL/GenBank/DDBJ whole genome shotgun (WGS) entry which is preliminary data.</text>
</comment>
<dbReference type="PANTHER" id="PTHR13693">
    <property type="entry name" value="CLASS II AMINOTRANSFERASE/8-AMINO-7-OXONONANOATE SYNTHASE"/>
    <property type="match status" value="1"/>
</dbReference>
<evidence type="ECO:0000256" key="7">
    <source>
        <dbReference type="RuleBase" id="RU003693"/>
    </source>
</evidence>
<gene>
    <name evidence="10" type="primary">LCB2_1</name>
    <name evidence="10" type="ORF">K7432_000777</name>
</gene>
<comment type="similarity">
    <text evidence="2 7">Belongs to the class-II pyridoxal-phosphate-dependent aminotransferase family.</text>
</comment>
<dbReference type="InterPro" id="IPR050087">
    <property type="entry name" value="AON_synthase_class-II"/>
</dbReference>
<dbReference type="Gene3D" id="3.40.640.10">
    <property type="entry name" value="Type I PLP-dependent aspartate aminotransferase-like (Major domain)"/>
    <property type="match status" value="1"/>
</dbReference>
<dbReference type="CDD" id="cd06454">
    <property type="entry name" value="KBL_like"/>
    <property type="match status" value="1"/>
</dbReference>